<dbReference type="Proteomes" id="UP000316095">
    <property type="component" value="Unassembled WGS sequence"/>
</dbReference>
<accession>A0A5C5XJA2</accession>
<dbReference type="AlphaFoldDB" id="A0A5C5XJA2"/>
<proteinExistence type="predicted"/>
<gene>
    <name evidence="1" type="ORF">Pan54_31830</name>
</gene>
<dbReference type="EMBL" id="SJPG01000001">
    <property type="protein sequence ID" value="TWT62441.1"/>
    <property type="molecule type" value="Genomic_DNA"/>
</dbReference>
<comment type="caution">
    <text evidence="1">The sequence shown here is derived from an EMBL/GenBank/DDBJ whole genome shotgun (WGS) entry which is preliminary data.</text>
</comment>
<evidence type="ECO:0000313" key="1">
    <source>
        <dbReference type="EMBL" id="TWT62441.1"/>
    </source>
</evidence>
<sequence length="137" mass="15308">MSKWLSVKPLRIFKLSFKDEGIRSCLRLLHRKPVHCLWLKKSANCDPASRLLRDAAAALVEAVATAELAALADLAVAAAVADVTDLQYVRGNLTDRKRMSFRSVFHIIKAGNTSTKRKRVSQVNYGLTRLRFVLVTT</sequence>
<name>A0A5C5XJA2_9PLAN</name>
<evidence type="ECO:0000313" key="2">
    <source>
        <dbReference type="Proteomes" id="UP000316095"/>
    </source>
</evidence>
<organism evidence="1 2">
    <name type="scientific">Rubinisphaera italica</name>
    <dbReference type="NCBI Taxonomy" id="2527969"/>
    <lineage>
        <taxon>Bacteria</taxon>
        <taxon>Pseudomonadati</taxon>
        <taxon>Planctomycetota</taxon>
        <taxon>Planctomycetia</taxon>
        <taxon>Planctomycetales</taxon>
        <taxon>Planctomycetaceae</taxon>
        <taxon>Rubinisphaera</taxon>
    </lineage>
</organism>
<keyword evidence="2" id="KW-1185">Reference proteome</keyword>
<protein>
    <submittedName>
        <fullName evidence="1">Uncharacterized protein</fullName>
    </submittedName>
</protein>
<reference evidence="1 2" key="1">
    <citation type="submission" date="2019-02" db="EMBL/GenBank/DDBJ databases">
        <title>Deep-cultivation of Planctomycetes and their phenomic and genomic characterization uncovers novel biology.</title>
        <authorList>
            <person name="Wiegand S."/>
            <person name="Jogler M."/>
            <person name="Boedeker C."/>
            <person name="Pinto D."/>
            <person name="Vollmers J."/>
            <person name="Rivas-Marin E."/>
            <person name="Kohn T."/>
            <person name="Peeters S.H."/>
            <person name="Heuer A."/>
            <person name="Rast P."/>
            <person name="Oberbeckmann S."/>
            <person name="Bunk B."/>
            <person name="Jeske O."/>
            <person name="Meyerdierks A."/>
            <person name="Storesund J.E."/>
            <person name="Kallscheuer N."/>
            <person name="Luecker S."/>
            <person name="Lage O.M."/>
            <person name="Pohl T."/>
            <person name="Merkel B.J."/>
            <person name="Hornburger P."/>
            <person name="Mueller R.-W."/>
            <person name="Bruemmer F."/>
            <person name="Labrenz M."/>
            <person name="Spormann A.M."/>
            <person name="Op Den Camp H."/>
            <person name="Overmann J."/>
            <person name="Amann R."/>
            <person name="Jetten M.S.M."/>
            <person name="Mascher T."/>
            <person name="Medema M.H."/>
            <person name="Devos D.P."/>
            <person name="Kaster A.-K."/>
            <person name="Ovreas L."/>
            <person name="Rohde M."/>
            <person name="Galperin M.Y."/>
            <person name="Jogler C."/>
        </authorList>
    </citation>
    <scope>NUCLEOTIDE SEQUENCE [LARGE SCALE GENOMIC DNA]</scope>
    <source>
        <strain evidence="1 2">Pan54</strain>
    </source>
</reference>